<gene>
    <name evidence="2" type="ORF">Tco_0873440</name>
</gene>
<feature type="region of interest" description="Disordered" evidence="1">
    <location>
        <begin position="244"/>
        <end position="266"/>
    </location>
</feature>
<name>A0ABQ5BKH1_9ASTR</name>
<evidence type="ECO:0000313" key="2">
    <source>
        <dbReference type="EMBL" id="GJT14734.1"/>
    </source>
</evidence>
<keyword evidence="3" id="KW-1185">Reference proteome</keyword>
<evidence type="ECO:0000313" key="3">
    <source>
        <dbReference type="Proteomes" id="UP001151760"/>
    </source>
</evidence>
<accession>A0ABQ5BKH1</accession>
<dbReference type="EMBL" id="BQNB010013338">
    <property type="protein sequence ID" value="GJT14734.1"/>
    <property type="molecule type" value="Genomic_DNA"/>
</dbReference>
<reference evidence="2" key="2">
    <citation type="submission" date="2022-01" db="EMBL/GenBank/DDBJ databases">
        <authorList>
            <person name="Yamashiro T."/>
            <person name="Shiraishi A."/>
            <person name="Satake H."/>
            <person name="Nakayama K."/>
        </authorList>
    </citation>
    <scope>NUCLEOTIDE SEQUENCE</scope>
</reference>
<protein>
    <submittedName>
        <fullName evidence="2">Uncharacterized protein</fullName>
    </submittedName>
</protein>
<comment type="caution">
    <text evidence="2">The sequence shown here is derived from an EMBL/GenBank/DDBJ whole genome shotgun (WGS) entry which is preliminary data.</text>
</comment>
<proteinExistence type="predicted"/>
<evidence type="ECO:0000256" key="1">
    <source>
        <dbReference type="SAM" id="MobiDB-lite"/>
    </source>
</evidence>
<feature type="region of interest" description="Disordered" evidence="1">
    <location>
        <begin position="1"/>
        <end position="50"/>
    </location>
</feature>
<organism evidence="2 3">
    <name type="scientific">Tanacetum coccineum</name>
    <dbReference type="NCBI Taxonomy" id="301880"/>
    <lineage>
        <taxon>Eukaryota</taxon>
        <taxon>Viridiplantae</taxon>
        <taxon>Streptophyta</taxon>
        <taxon>Embryophyta</taxon>
        <taxon>Tracheophyta</taxon>
        <taxon>Spermatophyta</taxon>
        <taxon>Magnoliopsida</taxon>
        <taxon>eudicotyledons</taxon>
        <taxon>Gunneridae</taxon>
        <taxon>Pentapetalae</taxon>
        <taxon>asterids</taxon>
        <taxon>campanulids</taxon>
        <taxon>Asterales</taxon>
        <taxon>Asteraceae</taxon>
        <taxon>Asteroideae</taxon>
        <taxon>Anthemideae</taxon>
        <taxon>Anthemidinae</taxon>
        <taxon>Tanacetum</taxon>
    </lineage>
</organism>
<feature type="compositionally biased region" description="Basic and acidic residues" evidence="1">
    <location>
        <begin position="22"/>
        <end position="36"/>
    </location>
</feature>
<reference evidence="2" key="1">
    <citation type="journal article" date="2022" name="Int. J. Mol. Sci.">
        <title>Draft Genome of Tanacetum Coccineum: Genomic Comparison of Closely Related Tanacetum-Family Plants.</title>
        <authorList>
            <person name="Yamashiro T."/>
            <person name="Shiraishi A."/>
            <person name="Nakayama K."/>
            <person name="Satake H."/>
        </authorList>
    </citation>
    <scope>NUCLEOTIDE SEQUENCE</scope>
</reference>
<dbReference type="Proteomes" id="UP001151760">
    <property type="component" value="Unassembled WGS sequence"/>
</dbReference>
<sequence length="266" mass="31154">MDTKTLTPHSIKYRNISTNTEEQPKVEAASKHDWFKKPKRPLTPDPDWNTRQSIDFRPPHKWISRIAKATKPPSTFDELMNTPIDFSAYVMIHLKIDNLTQQILVGPAFNLLKGTCKSRVKLEFHFEECYKVVNDKLYWHNPEGHQYPFDLSKPLQLIKVQGRQVVLADYFINNDLKYLKGGSLSRRYTTSTTKTKAAKYDNIEGTEDMWYDYRYVASLGSEEDFKPSKRCHLRFERSIKDVHQTSRHSEVGERSLTRSRKLPEEA</sequence>